<dbReference type="Proteomes" id="UP001179363">
    <property type="component" value="Unassembled WGS sequence"/>
</dbReference>
<evidence type="ECO:0000313" key="1">
    <source>
        <dbReference type="EMBL" id="MCF4101445.1"/>
    </source>
</evidence>
<sequence length="126" mass="14867">MRKVLKTLELEYTTLEFYENFVVSQVREDVIFSKSQVYDLAIICSAHYAGKKYVYISNRVNNYNVDPIVYVQLEKMKKNLYGIGVVINKPSTLNMVQFEQTFIKTNSNIFFKLEEAMEWAEELLKK</sequence>
<evidence type="ECO:0008006" key="3">
    <source>
        <dbReference type="Google" id="ProtNLM"/>
    </source>
</evidence>
<dbReference type="RefSeq" id="WP_236133599.1">
    <property type="nucleotide sequence ID" value="NZ_JAKGTH010000008.1"/>
</dbReference>
<reference evidence="1" key="1">
    <citation type="submission" date="2022-01" db="EMBL/GenBank/DDBJ databases">
        <title>Gillisia lutea sp. nov., isolated from marine plastic residues from the Malvarosa beach (Valencia, Spain).</title>
        <authorList>
            <person name="Vidal-Verdu A."/>
            <person name="Molina-Menor E."/>
            <person name="Satari L."/>
            <person name="Pascual J."/>
            <person name="Pereto J."/>
            <person name="Porcar M."/>
        </authorList>
    </citation>
    <scope>NUCLEOTIDE SEQUENCE</scope>
    <source>
        <strain evidence="1">M10.2A</strain>
    </source>
</reference>
<proteinExistence type="predicted"/>
<comment type="caution">
    <text evidence="1">The sequence shown here is derived from an EMBL/GenBank/DDBJ whole genome shotgun (WGS) entry which is preliminary data.</text>
</comment>
<dbReference type="EMBL" id="JAKGTH010000008">
    <property type="protein sequence ID" value="MCF4101445.1"/>
    <property type="molecule type" value="Genomic_DNA"/>
</dbReference>
<organism evidence="1 2">
    <name type="scientific">Gillisia lutea</name>
    <dbReference type="NCBI Taxonomy" id="2909668"/>
    <lineage>
        <taxon>Bacteria</taxon>
        <taxon>Pseudomonadati</taxon>
        <taxon>Bacteroidota</taxon>
        <taxon>Flavobacteriia</taxon>
        <taxon>Flavobacteriales</taxon>
        <taxon>Flavobacteriaceae</taxon>
        <taxon>Gillisia</taxon>
    </lineage>
</organism>
<protein>
    <recommendedName>
        <fullName evidence="3">STAS/SEC14 domain-containing protein</fullName>
    </recommendedName>
</protein>
<gene>
    <name evidence="1" type="ORF">L1I30_07200</name>
</gene>
<accession>A0ABS9EI40</accession>
<name>A0ABS9EI40_9FLAO</name>
<evidence type="ECO:0000313" key="2">
    <source>
        <dbReference type="Proteomes" id="UP001179363"/>
    </source>
</evidence>
<keyword evidence="2" id="KW-1185">Reference proteome</keyword>